<dbReference type="Proteomes" id="UP000215453">
    <property type="component" value="Chromosome 8"/>
</dbReference>
<evidence type="ECO:0000313" key="3">
    <source>
        <dbReference type="EMBL" id="SMY26981.1"/>
    </source>
</evidence>
<feature type="compositionally biased region" description="Low complexity" evidence="1">
    <location>
        <begin position="316"/>
        <end position="373"/>
    </location>
</feature>
<dbReference type="EMBL" id="LT882683">
    <property type="protein sequence ID" value="SMY26981.1"/>
    <property type="molecule type" value="Genomic_DNA"/>
</dbReference>
<feature type="region of interest" description="Disordered" evidence="1">
    <location>
        <begin position="236"/>
        <end position="373"/>
    </location>
</feature>
<sequence>MLSKVLFTAATACGLFVSSVNAHMVITSPVPYGAASLTNSPLENDGSDFPCKQRSGVYDIGTMNNMPVGVPQKLAFKGGATHGGGSCQVSVTLDKEPTKDSEWKVIHSIIGGCPNNATGNADGSPEYAYSTVFDFSMPKGMPNGQYTLAWTWFNKIGNREMYMNCAPITVTGGADNNDVYNTLPTMFVINLPREECETKEMEDFVFPNPGLYVETAMATALGSQTSGTGCAAVTAKGAGAGSAGSPAQPTGGYGSAPAGSGAPASNNGSDSGSGSAPSSPPQGYQPAPTGAPLFPFRGGAKGVVNGGVDSASESLPAAPTDTASSSGSTDSGSSGSAPAPAPAPDSYTAPAPSEASSGSASGPSNSTSSGSCAGGAVSCPTPGVVVCIGSDQWGLCDINNCAVPRALSAGTSCAAGVVSKRDVAAKRHADHILRHVHHAKRY</sequence>
<protein>
    <recommendedName>
        <fullName evidence="5">Lytic polysaccharide monooxygenase</fullName>
    </recommendedName>
</protein>
<organism evidence="3 4">
    <name type="scientific">Zymoseptoria tritici ST99CH_1A5</name>
    <dbReference type="NCBI Taxonomy" id="1276529"/>
    <lineage>
        <taxon>Eukaryota</taxon>
        <taxon>Fungi</taxon>
        <taxon>Dikarya</taxon>
        <taxon>Ascomycota</taxon>
        <taxon>Pezizomycotina</taxon>
        <taxon>Dothideomycetes</taxon>
        <taxon>Dothideomycetidae</taxon>
        <taxon>Mycosphaerellales</taxon>
        <taxon>Mycosphaerellaceae</taxon>
        <taxon>Zymoseptoria</taxon>
    </lineage>
</organism>
<feature type="compositionally biased region" description="Low complexity" evidence="1">
    <location>
        <begin position="236"/>
        <end position="288"/>
    </location>
</feature>
<accession>A0A1Y6LWC4</accession>
<dbReference type="PANTHER" id="PTHR36182">
    <property type="entry name" value="PROTEIN, PUTATIVE (AFU_ORTHOLOGUE AFUA_6G10930)-RELATED"/>
    <property type="match status" value="1"/>
</dbReference>
<name>A0A1Y6LWC4_ZYMTR</name>
<feature type="chain" id="PRO_5012193257" description="Lytic polysaccharide monooxygenase" evidence="2">
    <location>
        <begin position="23"/>
        <end position="442"/>
    </location>
</feature>
<gene>
    <name evidence="3" type="ORF">ZT1A5_G8425</name>
</gene>
<keyword evidence="2" id="KW-0732">Signal</keyword>
<dbReference type="Gene3D" id="2.70.50.70">
    <property type="match status" value="1"/>
</dbReference>
<evidence type="ECO:0000256" key="1">
    <source>
        <dbReference type="SAM" id="MobiDB-lite"/>
    </source>
</evidence>
<reference evidence="3 4" key="1">
    <citation type="submission" date="2016-10" db="EMBL/GenBank/DDBJ databases">
        <authorList>
            <person name="Varghese N."/>
        </authorList>
    </citation>
    <scope>NUCLEOTIDE SEQUENCE [LARGE SCALE GENOMIC DNA]</scope>
</reference>
<proteinExistence type="predicted"/>
<dbReference type="PANTHER" id="PTHR36182:SF2">
    <property type="entry name" value="LYTIC POLYSACCHARIDE MONOOXYGENASE"/>
    <property type="match status" value="1"/>
</dbReference>
<feature type="signal peptide" evidence="2">
    <location>
        <begin position="1"/>
        <end position="22"/>
    </location>
</feature>
<evidence type="ECO:0008006" key="5">
    <source>
        <dbReference type="Google" id="ProtNLM"/>
    </source>
</evidence>
<evidence type="ECO:0000256" key="2">
    <source>
        <dbReference type="SAM" id="SignalP"/>
    </source>
</evidence>
<dbReference type="AlphaFoldDB" id="A0A1Y6LWC4"/>
<evidence type="ECO:0000313" key="4">
    <source>
        <dbReference type="Proteomes" id="UP000215453"/>
    </source>
</evidence>